<dbReference type="AlphaFoldDB" id="A0A3M2S9F8"/>
<comment type="caution">
    <text evidence="2">The sequence shown here is derived from an EMBL/GenBank/DDBJ whole genome shotgun (WGS) entry which is preliminary data.</text>
</comment>
<sequence>MEIDRFQDPHRDHVDDLCESERVWLKEHWGDEFPFLLEHQLTMYDKNERREGRFIMRKTMASESDQRRKRQEGGHEDCTAGSQQHALEELGDHYNSLFADQNFSGVEHEWINGRYGDLKTFLNRFRHKLHEPDGIKQSKKHLQWLIWIEGKLKEAPAFLGIR</sequence>
<keyword evidence="3" id="KW-1185">Reference proteome</keyword>
<name>A0A3M2S9F8_9HYPO</name>
<protein>
    <submittedName>
        <fullName evidence="2">Uncharacterized protein</fullName>
    </submittedName>
</protein>
<gene>
    <name evidence="2" type="ORF">CDV36_006144</name>
</gene>
<evidence type="ECO:0000313" key="3">
    <source>
        <dbReference type="Proteomes" id="UP000277212"/>
    </source>
</evidence>
<evidence type="ECO:0000256" key="1">
    <source>
        <dbReference type="SAM" id="MobiDB-lite"/>
    </source>
</evidence>
<feature type="region of interest" description="Disordered" evidence="1">
    <location>
        <begin position="58"/>
        <end position="82"/>
    </location>
</feature>
<proteinExistence type="predicted"/>
<dbReference type="Proteomes" id="UP000277212">
    <property type="component" value="Unassembled WGS sequence"/>
</dbReference>
<dbReference type="EMBL" id="NKUJ01000090">
    <property type="protein sequence ID" value="RMJ14194.1"/>
    <property type="molecule type" value="Genomic_DNA"/>
</dbReference>
<dbReference type="OrthoDB" id="4232400at2759"/>
<organism evidence="2 3">
    <name type="scientific">Fusarium kuroshium</name>
    <dbReference type="NCBI Taxonomy" id="2010991"/>
    <lineage>
        <taxon>Eukaryota</taxon>
        <taxon>Fungi</taxon>
        <taxon>Dikarya</taxon>
        <taxon>Ascomycota</taxon>
        <taxon>Pezizomycotina</taxon>
        <taxon>Sordariomycetes</taxon>
        <taxon>Hypocreomycetidae</taxon>
        <taxon>Hypocreales</taxon>
        <taxon>Nectriaceae</taxon>
        <taxon>Fusarium</taxon>
        <taxon>Fusarium solani species complex</taxon>
    </lineage>
</organism>
<reference evidence="2 3" key="1">
    <citation type="submission" date="2017-06" db="EMBL/GenBank/DDBJ databases">
        <title>Comparative genomic analysis of Ambrosia Fusariam Clade fungi.</title>
        <authorList>
            <person name="Stajich J.E."/>
            <person name="Carrillo J."/>
            <person name="Kijimoto T."/>
            <person name="Eskalen A."/>
            <person name="O'Donnell K."/>
            <person name="Kasson M."/>
        </authorList>
    </citation>
    <scope>NUCLEOTIDE SEQUENCE [LARGE SCALE GENOMIC DNA]</scope>
    <source>
        <strain evidence="2">UCR3666</strain>
    </source>
</reference>
<evidence type="ECO:0000313" key="2">
    <source>
        <dbReference type="EMBL" id="RMJ14194.1"/>
    </source>
</evidence>
<accession>A0A3M2S9F8</accession>